<keyword evidence="3" id="KW-1185">Reference proteome</keyword>
<keyword evidence="1" id="KW-0812">Transmembrane</keyword>
<gene>
    <name evidence="2" type="ORF">GCM10017790_64770</name>
</gene>
<accession>A0ABQ3M344</accession>
<organism evidence="2 3">
    <name type="scientific">Amycolatopsis oliviviridis</name>
    <dbReference type="NCBI Taxonomy" id="1471590"/>
    <lineage>
        <taxon>Bacteria</taxon>
        <taxon>Bacillati</taxon>
        <taxon>Actinomycetota</taxon>
        <taxon>Actinomycetes</taxon>
        <taxon>Pseudonocardiales</taxon>
        <taxon>Pseudonocardiaceae</taxon>
        <taxon>Amycolatopsis</taxon>
    </lineage>
</organism>
<dbReference type="SUPFAM" id="SSF103473">
    <property type="entry name" value="MFS general substrate transporter"/>
    <property type="match status" value="1"/>
</dbReference>
<keyword evidence="1" id="KW-1133">Transmembrane helix</keyword>
<evidence type="ECO:0000256" key="1">
    <source>
        <dbReference type="SAM" id="Phobius"/>
    </source>
</evidence>
<dbReference type="EMBL" id="BNAY01000008">
    <property type="protein sequence ID" value="GHH30652.1"/>
    <property type="molecule type" value="Genomic_DNA"/>
</dbReference>
<dbReference type="RefSeq" id="WP_229908062.1">
    <property type="nucleotide sequence ID" value="NZ_BNAY01000008.1"/>
</dbReference>
<evidence type="ECO:0000313" key="3">
    <source>
        <dbReference type="Proteomes" id="UP000635387"/>
    </source>
</evidence>
<evidence type="ECO:0000313" key="2">
    <source>
        <dbReference type="EMBL" id="GHH30652.1"/>
    </source>
</evidence>
<protein>
    <submittedName>
        <fullName evidence="2">Uncharacterized protein</fullName>
    </submittedName>
</protein>
<sequence length="94" mass="9857">MIGSADDERITPALWGMASILTVGGFLSMFTSTVVNVALGTIAAGFRAPLGSAQWVATGYLLALFAMPQRIGGITTIVLILSWSHVRTKSSTVD</sequence>
<keyword evidence="1" id="KW-0472">Membrane</keyword>
<dbReference type="InterPro" id="IPR036259">
    <property type="entry name" value="MFS_trans_sf"/>
</dbReference>
<comment type="caution">
    <text evidence="2">The sequence shown here is derived from an EMBL/GenBank/DDBJ whole genome shotgun (WGS) entry which is preliminary data.</text>
</comment>
<feature type="transmembrane region" description="Helical" evidence="1">
    <location>
        <begin position="12"/>
        <end position="39"/>
    </location>
</feature>
<proteinExistence type="predicted"/>
<name>A0ABQ3M344_9PSEU</name>
<dbReference type="Proteomes" id="UP000635387">
    <property type="component" value="Unassembled WGS sequence"/>
</dbReference>
<feature type="transmembrane region" description="Helical" evidence="1">
    <location>
        <begin position="59"/>
        <end position="81"/>
    </location>
</feature>
<reference evidence="3" key="1">
    <citation type="journal article" date="2019" name="Int. J. Syst. Evol. Microbiol.">
        <title>The Global Catalogue of Microorganisms (GCM) 10K type strain sequencing project: providing services to taxonomists for standard genome sequencing and annotation.</title>
        <authorList>
            <consortium name="The Broad Institute Genomics Platform"/>
            <consortium name="The Broad Institute Genome Sequencing Center for Infectious Disease"/>
            <person name="Wu L."/>
            <person name="Ma J."/>
        </authorList>
    </citation>
    <scope>NUCLEOTIDE SEQUENCE [LARGE SCALE GENOMIC DNA]</scope>
    <source>
        <strain evidence="3">CGMCC 4.7683</strain>
    </source>
</reference>